<name>A0A975RQ61_9BRAD</name>
<evidence type="ECO:0000313" key="3">
    <source>
        <dbReference type="Proteomes" id="UP000680805"/>
    </source>
</evidence>
<accession>A0A975RQ61</accession>
<keyword evidence="1" id="KW-1133">Transmembrane helix</keyword>
<organism evidence="2 3">
    <name type="scientific">Bradyrhizobium sediminis</name>
    <dbReference type="NCBI Taxonomy" id="2840469"/>
    <lineage>
        <taxon>Bacteria</taxon>
        <taxon>Pseudomonadati</taxon>
        <taxon>Pseudomonadota</taxon>
        <taxon>Alphaproteobacteria</taxon>
        <taxon>Hyphomicrobiales</taxon>
        <taxon>Nitrobacteraceae</taxon>
        <taxon>Bradyrhizobium</taxon>
    </lineage>
</organism>
<protein>
    <recommendedName>
        <fullName evidence="4">Flp family type IVb pilin</fullName>
    </recommendedName>
</protein>
<dbReference type="KEGG" id="bsei:KMZ68_16035"/>
<dbReference type="AlphaFoldDB" id="A0A975RQ61"/>
<sequence>MQTFRAFLAAEGGGTGLEFVIIAAGVGLALSATLYVVGGGVAGKYEAVAAALKRQNN</sequence>
<evidence type="ECO:0000256" key="1">
    <source>
        <dbReference type="SAM" id="Phobius"/>
    </source>
</evidence>
<evidence type="ECO:0008006" key="4">
    <source>
        <dbReference type="Google" id="ProtNLM"/>
    </source>
</evidence>
<keyword evidence="1" id="KW-0472">Membrane</keyword>
<keyword evidence="1" id="KW-0812">Transmembrane</keyword>
<gene>
    <name evidence="2" type="ORF">KMZ68_16035</name>
</gene>
<reference evidence="2" key="1">
    <citation type="submission" date="2021-06" db="EMBL/GenBank/DDBJ databases">
        <title>Bradyrhizobium sp. S2-11-2 Genome sequencing.</title>
        <authorList>
            <person name="Jin L."/>
        </authorList>
    </citation>
    <scope>NUCLEOTIDE SEQUENCE</scope>
    <source>
        <strain evidence="2">S2-11-2</strain>
    </source>
</reference>
<feature type="transmembrane region" description="Helical" evidence="1">
    <location>
        <begin position="20"/>
        <end position="43"/>
    </location>
</feature>
<evidence type="ECO:0000313" key="2">
    <source>
        <dbReference type="EMBL" id="QWG16512.1"/>
    </source>
</evidence>
<proteinExistence type="predicted"/>
<dbReference type="Proteomes" id="UP000680805">
    <property type="component" value="Chromosome"/>
</dbReference>
<dbReference type="RefSeq" id="WP_215612217.1">
    <property type="nucleotide sequence ID" value="NZ_CP076135.1"/>
</dbReference>
<dbReference type="EMBL" id="CP076135">
    <property type="protein sequence ID" value="QWG16512.1"/>
    <property type="molecule type" value="Genomic_DNA"/>
</dbReference>